<protein>
    <submittedName>
        <fullName evidence="1">Uncharacterized protein</fullName>
    </submittedName>
</protein>
<evidence type="ECO:0000313" key="1">
    <source>
        <dbReference type="EMBL" id="KAK1386736.1"/>
    </source>
</evidence>
<reference evidence="1" key="1">
    <citation type="submission" date="2023-02" db="EMBL/GenBank/DDBJ databases">
        <title>Genome of toxic invasive species Heracleum sosnowskyi carries increased number of genes despite the absence of recent whole-genome duplications.</title>
        <authorList>
            <person name="Schelkunov M."/>
            <person name="Shtratnikova V."/>
            <person name="Makarenko M."/>
            <person name="Klepikova A."/>
            <person name="Omelchenko D."/>
            <person name="Novikova G."/>
            <person name="Obukhova E."/>
            <person name="Bogdanov V."/>
            <person name="Penin A."/>
            <person name="Logacheva M."/>
        </authorList>
    </citation>
    <scope>NUCLEOTIDE SEQUENCE</scope>
    <source>
        <strain evidence="1">Hsosn_3</strain>
        <tissue evidence="1">Leaf</tissue>
    </source>
</reference>
<keyword evidence="2" id="KW-1185">Reference proteome</keyword>
<dbReference type="Proteomes" id="UP001237642">
    <property type="component" value="Unassembled WGS sequence"/>
</dbReference>
<dbReference type="EMBL" id="JAUIZM010000004">
    <property type="protein sequence ID" value="KAK1386736.1"/>
    <property type="molecule type" value="Genomic_DNA"/>
</dbReference>
<organism evidence="1 2">
    <name type="scientific">Heracleum sosnowskyi</name>
    <dbReference type="NCBI Taxonomy" id="360622"/>
    <lineage>
        <taxon>Eukaryota</taxon>
        <taxon>Viridiplantae</taxon>
        <taxon>Streptophyta</taxon>
        <taxon>Embryophyta</taxon>
        <taxon>Tracheophyta</taxon>
        <taxon>Spermatophyta</taxon>
        <taxon>Magnoliopsida</taxon>
        <taxon>eudicotyledons</taxon>
        <taxon>Gunneridae</taxon>
        <taxon>Pentapetalae</taxon>
        <taxon>asterids</taxon>
        <taxon>campanulids</taxon>
        <taxon>Apiales</taxon>
        <taxon>Apiaceae</taxon>
        <taxon>Apioideae</taxon>
        <taxon>apioid superclade</taxon>
        <taxon>Tordylieae</taxon>
        <taxon>Tordyliinae</taxon>
        <taxon>Heracleum</taxon>
    </lineage>
</organism>
<accession>A0AAD8IJK1</accession>
<proteinExistence type="predicted"/>
<evidence type="ECO:0000313" key="2">
    <source>
        <dbReference type="Proteomes" id="UP001237642"/>
    </source>
</evidence>
<sequence>MTSAEENKGVMQLLIDGGQASETLKAKSDVILGAQNHYLTTSLMAGLSMLSNISGLRPNGGKSLCFFANVENAMCAPIVFLTGFPQGTLPVTYLGLPLITVVLSGILDSSASGSRFMDLG</sequence>
<gene>
    <name evidence="1" type="ORF">POM88_014914</name>
</gene>
<comment type="caution">
    <text evidence="1">The sequence shown here is derived from an EMBL/GenBank/DDBJ whole genome shotgun (WGS) entry which is preliminary data.</text>
</comment>
<reference evidence="1" key="2">
    <citation type="submission" date="2023-05" db="EMBL/GenBank/DDBJ databases">
        <authorList>
            <person name="Schelkunov M.I."/>
        </authorList>
    </citation>
    <scope>NUCLEOTIDE SEQUENCE</scope>
    <source>
        <strain evidence="1">Hsosn_3</strain>
        <tissue evidence="1">Leaf</tissue>
    </source>
</reference>
<name>A0AAD8IJK1_9APIA</name>
<dbReference type="AlphaFoldDB" id="A0AAD8IJK1"/>